<protein>
    <submittedName>
        <fullName evidence="2">NAD(P)-binding protein</fullName>
    </submittedName>
</protein>
<dbReference type="PANTHER" id="PTHR16128">
    <property type="entry name" value="FAD/NAD(P)-BINDING OXIDOREDUCTASE FAMILY PROTEIN"/>
    <property type="match status" value="1"/>
</dbReference>
<evidence type="ECO:0000259" key="1">
    <source>
        <dbReference type="Pfam" id="PF01593"/>
    </source>
</evidence>
<dbReference type="Proteomes" id="UP001236258">
    <property type="component" value="Unassembled WGS sequence"/>
</dbReference>
<keyword evidence="3" id="KW-1185">Reference proteome</keyword>
<dbReference type="Pfam" id="PF13450">
    <property type="entry name" value="NAD_binding_8"/>
    <property type="match status" value="1"/>
</dbReference>
<dbReference type="EMBL" id="JAUZVY010000004">
    <property type="protein sequence ID" value="MDP4529660.1"/>
    <property type="molecule type" value="Genomic_DNA"/>
</dbReference>
<proteinExistence type="predicted"/>
<dbReference type="PANTHER" id="PTHR16128:SF5">
    <property type="entry name" value="FAD_NAD(P)-BINDING OXIDOREDUCTASE FAMILY PROTEIN"/>
    <property type="match status" value="1"/>
</dbReference>
<dbReference type="InterPro" id="IPR002937">
    <property type="entry name" value="Amino_oxidase"/>
</dbReference>
<dbReference type="PROSITE" id="PS51257">
    <property type="entry name" value="PROKAR_LIPOPROTEIN"/>
    <property type="match status" value="1"/>
</dbReference>
<feature type="domain" description="Amine oxidase" evidence="1">
    <location>
        <begin position="115"/>
        <end position="321"/>
    </location>
</feature>
<dbReference type="Gene3D" id="3.90.660.10">
    <property type="match status" value="1"/>
</dbReference>
<reference evidence="2 3" key="1">
    <citation type="submission" date="2023-08" db="EMBL/GenBank/DDBJ databases">
        <authorList>
            <person name="Joshi A."/>
            <person name="Thite S."/>
        </authorList>
    </citation>
    <scope>NUCLEOTIDE SEQUENCE [LARGE SCALE GENOMIC DNA]</scope>
    <source>
        <strain evidence="2 3">1E1</strain>
    </source>
</reference>
<comment type="caution">
    <text evidence="2">The sequence shown here is derived from an EMBL/GenBank/DDBJ whole genome shotgun (WGS) entry which is preliminary data.</text>
</comment>
<accession>A0ABT9GSB6</accession>
<organism evidence="2 3">
    <name type="scientific">Alkalimonas delamerensis</name>
    <dbReference type="NCBI Taxonomy" id="265981"/>
    <lineage>
        <taxon>Bacteria</taxon>
        <taxon>Pseudomonadati</taxon>
        <taxon>Pseudomonadota</taxon>
        <taxon>Gammaproteobacteria</taxon>
        <taxon>Alkalimonas</taxon>
    </lineage>
</organism>
<evidence type="ECO:0000313" key="2">
    <source>
        <dbReference type="EMBL" id="MDP4529660.1"/>
    </source>
</evidence>
<dbReference type="Pfam" id="PF01593">
    <property type="entry name" value="Amino_oxidase"/>
    <property type="match status" value="1"/>
</dbReference>
<dbReference type="RefSeq" id="WP_305945723.1">
    <property type="nucleotide sequence ID" value="NZ_JAUZVY010000004.1"/>
</dbReference>
<dbReference type="InterPro" id="IPR036188">
    <property type="entry name" value="FAD/NAD-bd_sf"/>
</dbReference>
<name>A0ABT9GSB6_9GAMM</name>
<gene>
    <name evidence="2" type="ORF">Q3O59_11570</name>
</gene>
<dbReference type="Gene3D" id="3.50.50.60">
    <property type="entry name" value="FAD/NAD(P)-binding domain"/>
    <property type="match status" value="1"/>
</dbReference>
<sequence length="323" mass="35348">MRVAIVGAGVAGLACGEALLAQGIEVQWFDKSRASAGRASAKRAFGGHIDLGAQYFTARHPAFRQQVDDWQQQGLVEHWDPQLYCFVDGQLQASPDDTRRYVGTPAMHSPWRSHTLADKLLLSCRIEQLQYQHGWQLQSDDGRQFSGFDALVLALPPAQAAALLSLDPVLQQQIPDDILLPCQAVALQLNQPMAHPAEGIFVKEGPLSWVARQDSKPGRTSPKQQWVLHFTPEFSQQQRDASSQFLIDCAADALSTLFQQPVQLGASVHHRWLYAIVDASKPAPGILTSARFPAVVAGDWSLGGRVENAWLAGQQAAKAVLHV</sequence>
<dbReference type="SUPFAM" id="SSF51905">
    <property type="entry name" value="FAD/NAD(P)-binding domain"/>
    <property type="match status" value="1"/>
</dbReference>
<evidence type="ECO:0000313" key="3">
    <source>
        <dbReference type="Proteomes" id="UP001236258"/>
    </source>
</evidence>